<dbReference type="InterPro" id="IPR027417">
    <property type="entry name" value="P-loop_NTPase"/>
</dbReference>
<dbReference type="PANTHER" id="PTHR48041">
    <property type="entry name" value="ABC TRANSPORTER G FAMILY MEMBER 28"/>
    <property type="match status" value="1"/>
</dbReference>
<dbReference type="AlphaFoldDB" id="A0A023GL31"/>
<feature type="domain" description="ABC-2 type transporter transmembrane" evidence="9">
    <location>
        <begin position="265"/>
        <end position="474"/>
    </location>
</feature>
<dbReference type="GO" id="GO:0016887">
    <property type="term" value="F:ATP hydrolysis activity"/>
    <property type="evidence" value="ECO:0007669"/>
    <property type="project" value="InterPro"/>
</dbReference>
<dbReference type="PROSITE" id="PS00211">
    <property type="entry name" value="ABC_TRANSPORTER_1"/>
    <property type="match status" value="1"/>
</dbReference>
<evidence type="ECO:0000259" key="8">
    <source>
        <dbReference type="Pfam" id="PF00005"/>
    </source>
</evidence>
<dbReference type="SUPFAM" id="SSF52540">
    <property type="entry name" value="P-loop containing nucleoside triphosphate hydrolases"/>
    <property type="match status" value="1"/>
</dbReference>
<dbReference type="InterPro" id="IPR003439">
    <property type="entry name" value="ABC_transporter-like_ATP-bd"/>
</dbReference>
<keyword evidence="5 7" id="KW-1133">Transmembrane helix</keyword>
<evidence type="ECO:0000256" key="7">
    <source>
        <dbReference type="SAM" id="Phobius"/>
    </source>
</evidence>
<keyword evidence="4 7" id="KW-0812">Transmembrane</keyword>
<comment type="subcellular location">
    <subcellularLocation>
        <location evidence="1">Membrane</location>
        <topology evidence="1">Multi-pass membrane protein</topology>
    </subcellularLocation>
</comment>
<feature type="transmembrane region" description="Helical" evidence="7">
    <location>
        <begin position="360"/>
        <end position="384"/>
    </location>
</feature>
<dbReference type="EMBL" id="GBBM01000811">
    <property type="protein sequence ID" value="JAC34607.1"/>
    <property type="molecule type" value="mRNA"/>
</dbReference>
<feature type="transmembrane region" description="Helical" evidence="7">
    <location>
        <begin position="396"/>
        <end position="418"/>
    </location>
</feature>
<feature type="transmembrane region" description="Helical" evidence="7">
    <location>
        <begin position="508"/>
        <end position="530"/>
    </location>
</feature>
<name>A0A023GL31_AMBTT</name>
<feature type="transmembrane region" description="Helical" evidence="7">
    <location>
        <begin position="288"/>
        <end position="305"/>
    </location>
</feature>
<proteinExistence type="evidence at transcript level"/>
<reference evidence="10" key="1">
    <citation type="submission" date="2014-03" db="EMBL/GenBank/DDBJ databases">
        <title>The sialotranscriptome of Amblyomma triste, Amblyomma parvum and Amblyomma cajennense ticks, uncovered by 454-based RNA-seq.</title>
        <authorList>
            <person name="Garcia G.R."/>
            <person name="Gardinassi L.G."/>
            <person name="Ribeiro J.M."/>
            <person name="Anatriello E."/>
            <person name="Ferreira B.R."/>
            <person name="Moreira H.N."/>
            <person name="Mafra C."/>
            <person name="Olegario M.M."/>
            <person name="Szabo P.J."/>
            <person name="Miranda-Santos I.K."/>
            <person name="Maruyama S.R."/>
        </authorList>
    </citation>
    <scope>NUCLEOTIDE SEQUENCE</scope>
    <source>
        <strain evidence="10">Mato Grasso do Sul</strain>
        <tissue evidence="10">Salivary glands</tissue>
    </source>
</reference>
<keyword evidence="6 7" id="KW-0472">Membrane</keyword>
<evidence type="ECO:0000256" key="4">
    <source>
        <dbReference type="ARBA" id="ARBA00022692"/>
    </source>
</evidence>
<dbReference type="InterPro" id="IPR013525">
    <property type="entry name" value="ABC2_TM"/>
</dbReference>
<evidence type="ECO:0000256" key="2">
    <source>
        <dbReference type="ARBA" id="ARBA00005814"/>
    </source>
</evidence>
<dbReference type="Pfam" id="PF01061">
    <property type="entry name" value="ABC2_membrane"/>
    <property type="match status" value="1"/>
</dbReference>
<dbReference type="Pfam" id="PF00005">
    <property type="entry name" value="ABC_tran"/>
    <property type="match status" value="1"/>
</dbReference>
<evidence type="ECO:0000256" key="5">
    <source>
        <dbReference type="ARBA" id="ARBA00022989"/>
    </source>
</evidence>
<sequence length="538" mass="60212">MNILSGHYDKGYDGEVQVNSYVRDTKLFNMQSCYVMQDDCLLPELTVREALSMSVQLRTPSMKAVERTEIVDDALHRWGLGGCQNTRTSSLSGGQRKRLAISQELISNPPVIFLDEPTSGLDSSAALRCVLVLKSLAACGHTVLCSIHNPSATLFSHFDKLYMISEGMCIYNGPVDKLLPFLAAQNLQCPIHHNPSDFITEIASGEHGELSKQLARSFRPGIVIENGRKGFDHPQLTAYGGRVMTDAEKETERSLYKINANACLQFGVLLKRCFTCIMRNKVASQLRIIAYLFFSALLTMMYYDVGNRATRVMNNAAMFLVSLAIILFQSIMPTVLIFPTELAVLLREHRNCWYSPSMYYIARIITELPFTVGGPLIMMCLLHWATSQPPEFHRVAAVVLLAVQTCATSQAIALVVSAASSLQTALFLALPAAAPSFLFCGYFVQVRHLHPAFAWITYTSHVYHAHQGMLYAIYGHGRGELDCDDDSFCFLSEPREILEKLDAQRAYLSVKSGILLGMDLFLKSIAFFVLKWRLRRKR</sequence>
<evidence type="ECO:0000313" key="10">
    <source>
        <dbReference type="EMBL" id="JAC34607.1"/>
    </source>
</evidence>
<feature type="transmembrane region" description="Helical" evidence="7">
    <location>
        <begin position="425"/>
        <end position="444"/>
    </location>
</feature>
<dbReference type="GO" id="GO:0005886">
    <property type="term" value="C:plasma membrane"/>
    <property type="evidence" value="ECO:0007669"/>
    <property type="project" value="TreeGrafter"/>
</dbReference>
<protein>
    <submittedName>
        <fullName evidence="10">Putative transporter abc superfamily breast cancer resistance protein</fullName>
    </submittedName>
</protein>
<feature type="transmembrane region" description="Helical" evidence="7">
    <location>
        <begin position="317"/>
        <end position="339"/>
    </location>
</feature>
<evidence type="ECO:0000256" key="6">
    <source>
        <dbReference type="ARBA" id="ARBA00023136"/>
    </source>
</evidence>
<keyword evidence="3" id="KW-0813">Transport</keyword>
<dbReference type="PANTHER" id="PTHR48041:SF78">
    <property type="entry name" value="ABC TRANSPORTER EXPRESSED IN TRACHEA, ISOFORM A"/>
    <property type="match status" value="1"/>
</dbReference>
<dbReference type="InterPro" id="IPR050352">
    <property type="entry name" value="ABCG_transporters"/>
</dbReference>
<evidence type="ECO:0000256" key="3">
    <source>
        <dbReference type="ARBA" id="ARBA00022448"/>
    </source>
</evidence>
<evidence type="ECO:0000256" key="1">
    <source>
        <dbReference type="ARBA" id="ARBA00004141"/>
    </source>
</evidence>
<dbReference type="InterPro" id="IPR017871">
    <property type="entry name" value="ABC_transporter-like_CS"/>
</dbReference>
<dbReference type="Gene3D" id="3.40.50.300">
    <property type="entry name" value="P-loop containing nucleotide triphosphate hydrolases"/>
    <property type="match status" value="1"/>
</dbReference>
<feature type="domain" description="ABC transporter" evidence="8">
    <location>
        <begin position="2"/>
        <end position="119"/>
    </location>
</feature>
<dbReference type="GO" id="GO:0005524">
    <property type="term" value="F:ATP binding"/>
    <property type="evidence" value="ECO:0007669"/>
    <property type="project" value="InterPro"/>
</dbReference>
<comment type="similarity">
    <text evidence="2">Belongs to the ABC transporter superfamily. ABCG family. Eye pigment precursor importer (TC 3.A.1.204) subfamily.</text>
</comment>
<evidence type="ECO:0000259" key="9">
    <source>
        <dbReference type="Pfam" id="PF01061"/>
    </source>
</evidence>
<accession>A0A023GL31</accession>
<dbReference type="GO" id="GO:0140359">
    <property type="term" value="F:ABC-type transporter activity"/>
    <property type="evidence" value="ECO:0007669"/>
    <property type="project" value="InterPro"/>
</dbReference>
<organism evidence="10">
    <name type="scientific">Amblyomma triste</name>
    <name type="common">Neotropical tick</name>
    <dbReference type="NCBI Taxonomy" id="251400"/>
    <lineage>
        <taxon>Eukaryota</taxon>
        <taxon>Metazoa</taxon>
        <taxon>Ecdysozoa</taxon>
        <taxon>Arthropoda</taxon>
        <taxon>Chelicerata</taxon>
        <taxon>Arachnida</taxon>
        <taxon>Acari</taxon>
        <taxon>Parasitiformes</taxon>
        <taxon>Ixodida</taxon>
        <taxon>Ixodoidea</taxon>
        <taxon>Ixodidae</taxon>
        <taxon>Amblyomminae</taxon>
        <taxon>Amblyomma</taxon>
    </lineage>
</organism>